<proteinExistence type="predicted"/>
<evidence type="ECO:0000313" key="2">
    <source>
        <dbReference type="Proteomes" id="UP000077115"/>
    </source>
</evidence>
<organism evidence="1 2">
    <name type="scientific">Batrachochytrium dendrobatidis (strain JEL423)</name>
    <dbReference type="NCBI Taxonomy" id="403673"/>
    <lineage>
        <taxon>Eukaryota</taxon>
        <taxon>Fungi</taxon>
        <taxon>Fungi incertae sedis</taxon>
        <taxon>Chytridiomycota</taxon>
        <taxon>Chytridiomycota incertae sedis</taxon>
        <taxon>Chytridiomycetes</taxon>
        <taxon>Rhizophydiales</taxon>
        <taxon>Rhizophydiales incertae sedis</taxon>
        <taxon>Batrachochytrium</taxon>
    </lineage>
</organism>
<gene>
    <name evidence="1" type="ORF">BDEG_27726</name>
</gene>
<evidence type="ECO:0000313" key="1">
    <source>
        <dbReference type="EMBL" id="OAJ44504.1"/>
    </source>
</evidence>
<reference evidence="1 2" key="2">
    <citation type="submission" date="2016-05" db="EMBL/GenBank/DDBJ databases">
        <title>Lineage-specific infection strategies underlie the spectrum of fungal disease in amphibians.</title>
        <authorList>
            <person name="Cuomo C.A."/>
            <person name="Farrer R.A."/>
            <person name="James T."/>
            <person name="Longcore J."/>
            <person name="Birren B."/>
        </authorList>
    </citation>
    <scope>NUCLEOTIDE SEQUENCE [LARGE SCALE GENOMIC DNA]</scope>
    <source>
        <strain evidence="1 2">JEL423</strain>
    </source>
</reference>
<protein>
    <submittedName>
        <fullName evidence="1">Uncharacterized protein</fullName>
    </submittedName>
</protein>
<reference evidence="1 2" key="1">
    <citation type="submission" date="2006-10" db="EMBL/GenBank/DDBJ databases">
        <title>The Genome Sequence of Batrachochytrium dendrobatidis JEL423.</title>
        <authorList>
            <consortium name="The Broad Institute Genome Sequencing Platform"/>
            <person name="Birren B."/>
            <person name="Lander E."/>
            <person name="Galagan J."/>
            <person name="Cuomo C."/>
            <person name="Devon K."/>
            <person name="Jaffe D."/>
            <person name="Butler J."/>
            <person name="Alvarez P."/>
            <person name="Gnerre S."/>
            <person name="Grabherr M."/>
            <person name="Kleber M."/>
            <person name="Mauceli E."/>
            <person name="Brockman W."/>
            <person name="Young S."/>
            <person name="LaButti K."/>
            <person name="Sykes S."/>
            <person name="DeCaprio D."/>
            <person name="Crawford M."/>
            <person name="Koehrsen M."/>
            <person name="Engels R."/>
            <person name="Montgomery P."/>
            <person name="Pearson M."/>
            <person name="Howarth C."/>
            <person name="Larson L."/>
            <person name="White J."/>
            <person name="O'Leary S."/>
            <person name="Kodira C."/>
            <person name="Zeng Q."/>
            <person name="Yandava C."/>
            <person name="Alvarado L."/>
            <person name="Longcore J."/>
            <person name="James T."/>
        </authorList>
    </citation>
    <scope>NUCLEOTIDE SEQUENCE [LARGE SCALE GENOMIC DNA]</scope>
    <source>
        <strain evidence="1 2">JEL423</strain>
    </source>
</reference>
<sequence>MKNAACHAPKESRRNSHSLKSQIIGKYKPTCSRIWTCQSKAQVSAIRPVLGGNRDQEAANTLHILVAHLAINNRTPYELWYVFESVMAHLCPDGCQAHVLFPVSSLEKLTLGRYHASELSTNRNQRHTHSITSKRQVDRTNNTFINANIDESYYLDLPGEYKRQSDSGHTVGRHNKYVFDICIDTLQTDTLFVAVAIYIDDIDTK</sequence>
<dbReference type="Proteomes" id="UP000077115">
    <property type="component" value="Unassembled WGS sequence"/>
</dbReference>
<dbReference type="AlphaFoldDB" id="A0A177WXX1"/>
<name>A0A177WXX1_BATDL</name>
<dbReference type="VEuPathDB" id="FungiDB:BDEG_27726"/>
<dbReference type="EMBL" id="DS022312">
    <property type="protein sequence ID" value="OAJ44504.1"/>
    <property type="molecule type" value="Genomic_DNA"/>
</dbReference>
<accession>A0A177WXX1</accession>